<evidence type="ECO:0000313" key="2">
    <source>
        <dbReference type="Proteomes" id="UP000234329"/>
    </source>
</evidence>
<dbReference type="OrthoDB" id="8351634at2"/>
<keyword evidence="2" id="KW-1185">Reference proteome</keyword>
<dbReference type="InterPro" id="IPR054199">
    <property type="entry name" value="DUF6904"/>
</dbReference>
<comment type="caution">
    <text evidence="1">The sequence shown here is derived from an EMBL/GenBank/DDBJ whole genome shotgun (WGS) entry which is preliminary data.</text>
</comment>
<dbReference type="InParanoid" id="A0A2I1DIH7"/>
<accession>A0A2I1DIH7</accession>
<dbReference type="AlphaFoldDB" id="A0A2I1DIH7"/>
<gene>
    <name evidence="1" type="ORF">B1757_13855</name>
</gene>
<evidence type="ECO:0000313" key="1">
    <source>
        <dbReference type="EMBL" id="PKY09683.1"/>
    </source>
</evidence>
<dbReference type="EMBL" id="MXAV01000053">
    <property type="protein sequence ID" value="PKY09683.1"/>
    <property type="molecule type" value="Genomic_DNA"/>
</dbReference>
<dbReference type="Proteomes" id="UP000234329">
    <property type="component" value="Unassembled WGS sequence"/>
</dbReference>
<proteinExistence type="predicted"/>
<dbReference type="Pfam" id="PF21845">
    <property type="entry name" value="DUF6904"/>
    <property type="match status" value="1"/>
</dbReference>
<dbReference type="RefSeq" id="WP_101538893.1">
    <property type="nucleotide sequence ID" value="NZ_MXAV01000053.1"/>
</dbReference>
<protein>
    <submittedName>
        <fullName evidence="1">Uncharacterized protein</fullName>
    </submittedName>
</protein>
<reference evidence="1 2" key="1">
    <citation type="submission" date="2017-03" db="EMBL/GenBank/DDBJ databases">
        <title>Draft genime sequence of the acidophilic sulfur-oxidizing bacterium Acidithiobacillus sp. SH, isolated from seawater.</title>
        <authorList>
            <person name="Sharmin S."/>
            <person name="Tokuhisa M."/>
            <person name="Kanao T."/>
            <person name="Kamimura K."/>
        </authorList>
    </citation>
    <scope>NUCLEOTIDE SEQUENCE [LARGE SCALE GENOMIC DNA]</scope>
    <source>
        <strain evidence="1 2">SH</strain>
    </source>
</reference>
<organism evidence="1 2">
    <name type="scientific">Acidithiobacillus marinus</name>
    <dbReference type="NCBI Taxonomy" id="187490"/>
    <lineage>
        <taxon>Bacteria</taxon>
        <taxon>Pseudomonadati</taxon>
        <taxon>Pseudomonadota</taxon>
        <taxon>Acidithiobacillia</taxon>
        <taxon>Acidithiobacillales</taxon>
        <taxon>Acidithiobacillaceae</taxon>
        <taxon>Acidithiobacillus</taxon>
    </lineage>
</organism>
<name>A0A2I1DIH7_9PROT</name>
<sequence>MIEFELSPHHAGVTLWGEYDALRRLHTFIHRVVEESIFIERKDGFVLALAYDFRKAYENQRERTYRSNAEDQKIRIYGVGIVWPMLLVQVGVLRQALAFMPGNKLDQSLMFELEYVVELALQKALPTLTHEEIDRMIYGMSGGPYKHLENILDSRCRYFVGLSPEKRLKSLPMLMETFNPMHEYLASAGIDTRPGIIHPDAFIDSERCWPDFEW</sequence>